<reference evidence="8" key="1">
    <citation type="submission" date="2025-08" db="UniProtKB">
        <authorList>
            <consortium name="RefSeq"/>
        </authorList>
    </citation>
    <scope>IDENTIFICATION</scope>
</reference>
<evidence type="ECO:0000259" key="6">
    <source>
        <dbReference type="Pfam" id="PF18201"/>
    </source>
</evidence>
<dbReference type="InterPro" id="IPR041442">
    <property type="entry name" value="PIH1D1/2/3_CS-like"/>
</dbReference>
<feature type="compositionally biased region" description="Low complexity" evidence="4">
    <location>
        <begin position="872"/>
        <end position="883"/>
    </location>
</feature>
<sequence>MRHYGVCIPNNMASDRTFEDLDLSQDEMKRLGEALKDEKFRKMLVEYAEEISDPENRRKAEEEIAMMESERGMNVQFIHPQPGYVMKTTVDGSTKAFINICQNDKVEKPKAKRETGPDGKSGMMWQIPHSFAPPKEDRDNAKKQCQVFDVVFHPDTFRMATTNARFKKLVEDTAVDGIERQFNVTLDRKNIKYPKMKFKGTPTATIIRERKSDAEQNPIDPDNIVNQMPYPYDNKTSAEKAKSNEEKGNQKNAVISNGVSKKEETFTEPRYTITHRSELDMSEYRNAPDAKPSTRPKALVVKIELPLLKSAAQASLDIFEKRLLLESVSPAAYKLDLALPFPVNDDEGSAKFDKSKRTLTVTLPVIAEKTPSLPFGDSEATDGQQTSEVIENEGPPLIEVLSDAGEVDYIVENGVVEHDSQKDKLDNEKRPNFPQNVKWSLPEYQYSQDNETVSFVLKVQSVEEQWIQTFYPQSTVAVIQFMSMGAGCFPVYYSLYIEFPDSCKVSSKHCTVDTSDDNLVFVILKEKNCRGLWDCFKVGVDDTNLQVQQFLTECNLRQELATLQEEESSEAMPAQDEATPQLAVSEMNQHRLTIDIKPPKSKKKLNAGLDDDEEDEADSYDPPSSAEIEVVHRHPRPNLHSILKQRTVSESSEDFGMDDPSSPRSAEESDPLASSSSSFTKRRSVSFNSYVDRASFKSSASPSSMTPALKSKRRRQRKREMKLNGKQRRTSEGTSEGSSEEFPHSAMCDSHSHSEEEVDPSSSAPGTNGSSRAWAPLSRALSDPGPSAIGQEPTGQSKKRGKRGGRNKKGASKKCEGENESSDRSDDQLLSTDSDSRVIPGAEDELDFRTKMSEPSQAGVCDRVSDGVRDNGSAGTSSTSTADSSEKAQSEKNKKIVSEIKTKMAASTGQSGEGDGVDKEEADSDDDFVDAVSSMAEEMDSKLKIDNSLASRNGGGDEAKEGTTISGLQDKVGTVEDASSEKDGGDGKKADLQEKAQENGKDADKPKSEVDTMLSWEERPVNGGEHATQCAFNFSNSLLYDLDMD</sequence>
<feature type="region of interest" description="Disordered" evidence="4">
    <location>
        <begin position="208"/>
        <end position="261"/>
    </location>
</feature>
<feature type="compositionally biased region" description="Basic residues" evidence="4">
    <location>
        <begin position="797"/>
        <end position="812"/>
    </location>
</feature>
<dbReference type="Proteomes" id="UP000694888">
    <property type="component" value="Unplaced"/>
</dbReference>
<feature type="compositionally biased region" description="Polar residues" evidence="4">
    <location>
        <begin position="250"/>
        <end position="259"/>
    </location>
</feature>
<dbReference type="Pfam" id="PF08190">
    <property type="entry name" value="PIH1"/>
    <property type="match status" value="1"/>
</dbReference>
<dbReference type="PANTHER" id="PTHR22997">
    <property type="entry name" value="PIH1 DOMAIN-CONTAINING PROTEIN 1"/>
    <property type="match status" value="1"/>
</dbReference>
<feature type="compositionally biased region" description="Acidic residues" evidence="4">
    <location>
        <begin position="918"/>
        <end position="929"/>
    </location>
</feature>
<feature type="compositionally biased region" description="Acidic residues" evidence="4">
    <location>
        <begin position="609"/>
        <end position="619"/>
    </location>
</feature>
<proteinExistence type="inferred from homology"/>
<keyword evidence="1 3" id="KW-0963">Cytoplasm</keyword>
<dbReference type="PANTHER" id="PTHR22997:SF3">
    <property type="entry name" value="PROTEIN KINTOUN"/>
    <property type="match status" value="1"/>
</dbReference>
<dbReference type="GeneID" id="101860893"/>
<dbReference type="Gene3D" id="2.60.40.790">
    <property type="match status" value="1"/>
</dbReference>
<dbReference type="InterPro" id="IPR008978">
    <property type="entry name" value="HSP20-like_chaperone"/>
</dbReference>
<evidence type="ECO:0000256" key="3">
    <source>
        <dbReference type="HAMAP-Rule" id="MF_03069"/>
    </source>
</evidence>
<organism evidence="7 8">
    <name type="scientific">Aplysia californica</name>
    <name type="common">California sea hare</name>
    <dbReference type="NCBI Taxonomy" id="6500"/>
    <lineage>
        <taxon>Eukaryota</taxon>
        <taxon>Metazoa</taxon>
        <taxon>Spiralia</taxon>
        <taxon>Lophotrochozoa</taxon>
        <taxon>Mollusca</taxon>
        <taxon>Gastropoda</taxon>
        <taxon>Heterobranchia</taxon>
        <taxon>Euthyneura</taxon>
        <taxon>Tectipleura</taxon>
        <taxon>Aplysiida</taxon>
        <taxon>Aplysioidea</taxon>
        <taxon>Aplysiidae</taxon>
        <taxon>Aplysia</taxon>
    </lineage>
</organism>
<comment type="similarity">
    <text evidence="3">Belongs to the PIH1 family. Kintoun subfamily.</text>
</comment>
<dbReference type="Pfam" id="PF18201">
    <property type="entry name" value="PIH1_CS"/>
    <property type="match status" value="1"/>
</dbReference>
<evidence type="ECO:0000259" key="5">
    <source>
        <dbReference type="Pfam" id="PF08190"/>
    </source>
</evidence>
<dbReference type="HAMAP" id="MF_03069">
    <property type="entry name" value="Kintoun"/>
    <property type="match status" value="1"/>
</dbReference>
<feature type="compositionally biased region" description="Basic and acidic residues" evidence="4">
    <location>
        <begin position="236"/>
        <end position="249"/>
    </location>
</feature>
<accession>A0ABM0JNM5</accession>
<dbReference type="InterPro" id="IPR034727">
    <property type="entry name" value="Kintoun"/>
</dbReference>
<evidence type="ECO:0000256" key="4">
    <source>
        <dbReference type="SAM" id="MobiDB-lite"/>
    </source>
</evidence>
<dbReference type="InterPro" id="IPR050734">
    <property type="entry name" value="PIH1/Kintoun_subfamily"/>
</dbReference>
<feature type="domain" description="PIH1D1/2/3 CS-like" evidence="6">
    <location>
        <begin position="266"/>
        <end position="366"/>
    </location>
</feature>
<gene>
    <name evidence="8" type="primary">LOC101860893</name>
</gene>
<protein>
    <recommendedName>
        <fullName evidence="3">Protein kintoun</fullName>
    </recommendedName>
    <alternativeName>
        <fullName evidence="3">Dynein assembly factor 2, axonemal homolog</fullName>
    </alternativeName>
</protein>
<feature type="compositionally biased region" description="Basic and acidic residues" evidence="4">
    <location>
        <begin position="884"/>
        <end position="902"/>
    </location>
</feature>
<feature type="compositionally biased region" description="Basic and acidic residues" evidence="4">
    <location>
        <begin position="979"/>
        <end position="1014"/>
    </location>
</feature>
<feature type="compositionally biased region" description="Basic residues" evidence="4">
    <location>
        <begin position="710"/>
        <end position="728"/>
    </location>
</feature>
<feature type="compositionally biased region" description="Polar residues" evidence="4">
    <location>
        <begin position="760"/>
        <end position="771"/>
    </location>
</feature>
<comment type="function">
    <text evidence="3">Required for cytoplasmic pre-assembly of axonemal dyneins, thereby playing a central role in motility in cilia and flagella. Involved in pre-assembly of dynein arm complexes in the cytoplasm before intraflagellar transport loads them for the ciliary compartment.</text>
</comment>
<dbReference type="InterPro" id="IPR012981">
    <property type="entry name" value="PIH1_N"/>
</dbReference>
<feature type="domain" description="PIH1 N-terminal" evidence="5">
    <location>
        <begin position="51"/>
        <end position="212"/>
    </location>
</feature>
<evidence type="ECO:0000256" key="1">
    <source>
        <dbReference type="ARBA" id="ARBA00022490"/>
    </source>
</evidence>
<feature type="compositionally biased region" description="Basic and acidic residues" evidence="4">
    <location>
        <begin position="813"/>
        <end position="827"/>
    </location>
</feature>
<evidence type="ECO:0000313" key="8">
    <source>
        <dbReference type="RefSeq" id="XP_005097915.2"/>
    </source>
</evidence>
<dbReference type="RefSeq" id="XP_005097915.2">
    <property type="nucleotide sequence ID" value="XM_005097858.3"/>
</dbReference>
<evidence type="ECO:0000313" key="7">
    <source>
        <dbReference type="Proteomes" id="UP000694888"/>
    </source>
</evidence>
<comment type="subcellular location">
    <subcellularLocation>
        <location evidence="3">Cytoplasm</location>
    </subcellularLocation>
    <subcellularLocation>
        <location evidence="2">Dynein axonemal particle</location>
    </subcellularLocation>
</comment>
<feature type="region of interest" description="Disordered" evidence="4">
    <location>
        <begin position="591"/>
        <end position="1014"/>
    </location>
</feature>
<keyword evidence="7" id="KW-1185">Reference proteome</keyword>
<evidence type="ECO:0000256" key="2">
    <source>
        <dbReference type="ARBA" id="ARBA00024190"/>
    </source>
</evidence>
<name>A0ABM0JNM5_APLCA</name>